<evidence type="ECO:0000313" key="2">
    <source>
        <dbReference type="Proteomes" id="UP000015388"/>
    </source>
</evidence>
<dbReference type="KEGG" id="cmd:B841_13061"/>
<sequence length="95" mass="10909">MFKWCEIDVKAVVVNSSADVRLGCFEVGQRQLNAVFERKRHSLFAFMSMLPGEIGSDELVVGCNDRLGVKRIFRRMSGVFITVSERWTYASEEDR</sequence>
<gene>
    <name evidence="1" type="ORF">B841_13061</name>
</gene>
<keyword evidence="2" id="KW-1185">Reference proteome</keyword>
<dbReference type="AlphaFoldDB" id="S5SY47"/>
<evidence type="ECO:0000313" key="1">
    <source>
        <dbReference type="EMBL" id="AGS36057.1"/>
    </source>
</evidence>
<geneLocation type="plasmid" evidence="1 2">
    <name>pCmaris1</name>
</geneLocation>
<keyword evidence="1" id="KW-0614">Plasmid</keyword>
<name>S5SY47_9CORY</name>
<dbReference type="HOGENOM" id="CLU_2368100_0_0_11"/>
<organism evidence="1 2">
    <name type="scientific">Corynebacterium maris DSM 45190</name>
    <dbReference type="NCBI Taxonomy" id="1224163"/>
    <lineage>
        <taxon>Bacteria</taxon>
        <taxon>Bacillati</taxon>
        <taxon>Actinomycetota</taxon>
        <taxon>Actinomycetes</taxon>
        <taxon>Mycobacteriales</taxon>
        <taxon>Corynebacteriaceae</taxon>
        <taxon>Corynebacterium</taxon>
    </lineage>
</organism>
<dbReference type="Proteomes" id="UP000015388">
    <property type="component" value="Plasmid pCmaris1"/>
</dbReference>
<accession>S5SY47</accession>
<dbReference type="EMBL" id="CP003925">
    <property type="protein sequence ID" value="AGS36057.1"/>
    <property type="molecule type" value="Genomic_DNA"/>
</dbReference>
<reference evidence="1 2" key="1">
    <citation type="submission" date="2012-11" db="EMBL/GenBank/DDBJ databases">
        <title>The complete genome sequence of Corynebacterium maris Coryn-1 (=DSM 45190).</title>
        <authorList>
            <person name="Schaffert L."/>
            <person name="Albersmeier A."/>
            <person name="Kalinowski J."/>
            <person name="Ruckert C."/>
        </authorList>
    </citation>
    <scope>NUCLEOTIDE SEQUENCE [LARGE SCALE GENOMIC DNA]</scope>
    <source>
        <strain evidence="2">Coryn-1</strain>
        <plasmid evidence="2">Plasmid pCmaris1</plasmid>
    </source>
</reference>
<proteinExistence type="predicted"/>
<protein>
    <submittedName>
        <fullName evidence="1">Uncharacterized protein</fullName>
    </submittedName>
</protein>